<dbReference type="EMBL" id="ATHI01000026">
    <property type="protein sequence ID" value="EPR33171.1"/>
    <property type="molecule type" value="Genomic_DNA"/>
</dbReference>
<reference evidence="8 9" key="1">
    <citation type="journal article" date="2013" name="Genome Announc.">
        <title>Draft genome sequences for three mercury-methylating, sulfate-reducing bacteria.</title>
        <authorList>
            <person name="Brown S.D."/>
            <person name="Hurt R.A.Jr."/>
            <person name="Gilmour C.C."/>
            <person name="Elias D.A."/>
        </authorList>
    </citation>
    <scope>NUCLEOTIDE SEQUENCE [LARGE SCALE GENOMIC DNA]</scope>
    <source>
        <strain evidence="8 9">DSM 16529</strain>
    </source>
</reference>
<dbReference type="OrthoDB" id="9808671at2"/>
<keyword evidence="2" id="KW-1003">Cell membrane</keyword>
<evidence type="ECO:0000256" key="7">
    <source>
        <dbReference type="SAM" id="Phobius"/>
    </source>
</evidence>
<dbReference type="PANTHER" id="PTHR30213">
    <property type="entry name" value="INNER MEMBRANE PROTEIN YHJD"/>
    <property type="match status" value="1"/>
</dbReference>
<dbReference type="Proteomes" id="UP000014975">
    <property type="component" value="Unassembled WGS sequence"/>
</dbReference>
<feature type="transmembrane region" description="Helical" evidence="7">
    <location>
        <begin position="289"/>
        <end position="311"/>
    </location>
</feature>
<feature type="transmembrane region" description="Helical" evidence="7">
    <location>
        <begin position="179"/>
        <end position="201"/>
    </location>
</feature>
<dbReference type="NCBIfam" id="TIGR00765">
    <property type="entry name" value="yihY_not_rbn"/>
    <property type="match status" value="1"/>
</dbReference>
<evidence type="ECO:0000313" key="9">
    <source>
        <dbReference type="Proteomes" id="UP000014975"/>
    </source>
</evidence>
<evidence type="ECO:0000256" key="5">
    <source>
        <dbReference type="ARBA" id="ARBA00023136"/>
    </source>
</evidence>
<keyword evidence="4 7" id="KW-1133">Transmembrane helix</keyword>
<dbReference type="PANTHER" id="PTHR30213:SF0">
    <property type="entry name" value="UPF0761 MEMBRANE PROTEIN YIHY"/>
    <property type="match status" value="1"/>
</dbReference>
<keyword evidence="9" id="KW-1185">Reference proteome</keyword>
<comment type="subcellular location">
    <subcellularLocation>
        <location evidence="1">Cell membrane</location>
        <topology evidence="1">Multi-pass membrane protein</topology>
    </subcellularLocation>
</comment>
<protein>
    <submittedName>
        <fullName evidence="8">Ribonuclease BN</fullName>
    </submittedName>
</protein>
<dbReference type="eggNOG" id="COG1295">
    <property type="taxonomic scope" value="Bacteria"/>
</dbReference>
<keyword evidence="3 7" id="KW-0812">Transmembrane</keyword>
<evidence type="ECO:0000256" key="3">
    <source>
        <dbReference type="ARBA" id="ARBA00022692"/>
    </source>
</evidence>
<evidence type="ECO:0000256" key="2">
    <source>
        <dbReference type="ARBA" id="ARBA00022475"/>
    </source>
</evidence>
<sequence length="484" mass="53841">MADDNGKSHGANDKPSGNGRGESLGERAKRLLTLLTRDIWVMDFSDETRQRRGAVAVLRWLYLVVHGFLRDNCLLRAAALSYTTTLSIAPFLAVAFTISKALGLQHTDTVRNLLMQLTAEREDMVDLILNYVQATDVKTLGYMGLLLLFVTALSLLSTIESAMNQIWGVSKGRSPWRKFTDFFSVTLICPLFFFIGLSVTVSLESDAFVQRILSVSAFNYLYLNILKAMPYVMIWLALAFLYAFMPNTRVRFSCALAGGVIAGTMWQIAQYTYVTYQVGIAKYNAIYGGFAQFPIFLLWLYISWVIVLLGAEISFSLQNMKSFQSEVRAGHVSFEGRMKAAILMLLLLTDAFKNARRPLTIESAANDLGVPVRTINEVMETLCAGGFAVRLHDEDEGRTFALGSDPAETRVSTVIRALSRGEGVSGRGLDFIDPRYDFVHSLFADVFKGAEETPANASLEELWTEHCRAPGGHGCDWLKPSERT</sequence>
<feature type="transmembrane region" description="Helical" evidence="7">
    <location>
        <begin position="221"/>
        <end position="243"/>
    </location>
</feature>
<keyword evidence="5 7" id="KW-0472">Membrane</keyword>
<proteinExistence type="predicted"/>
<accession>S7T980</accession>
<dbReference type="STRING" id="1121439.dsat_0612"/>
<dbReference type="PATRIC" id="fig|1121439.3.peg.1968"/>
<evidence type="ECO:0000313" key="8">
    <source>
        <dbReference type="EMBL" id="EPR33171.1"/>
    </source>
</evidence>
<comment type="caution">
    <text evidence="8">The sequence shown here is derived from an EMBL/GenBank/DDBJ whole genome shotgun (WGS) entry which is preliminary data.</text>
</comment>
<dbReference type="InterPro" id="IPR017039">
    <property type="entry name" value="Virul_fac_BrkB"/>
</dbReference>
<feature type="transmembrane region" description="Helical" evidence="7">
    <location>
        <begin position="250"/>
        <end position="269"/>
    </location>
</feature>
<feature type="transmembrane region" description="Helical" evidence="7">
    <location>
        <begin position="79"/>
        <end position="98"/>
    </location>
</feature>
<feature type="region of interest" description="Disordered" evidence="6">
    <location>
        <begin position="1"/>
        <end position="23"/>
    </location>
</feature>
<gene>
    <name evidence="8" type="ORF">dsat_0612</name>
</gene>
<evidence type="ECO:0000256" key="4">
    <source>
        <dbReference type="ARBA" id="ARBA00022989"/>
    </source>
</evidence>
<feature type="compositionally biased region" description="Basic and acidic residues" evidence="6">
    <location>
        <begin position="1"/>
        <end position="12"/>
    </location>
</feature>
<dbReference type="Pfam" id="PF03631">
    <property type="entry name" value="Virul_fac_BrkB"/>
    <property type="match status" value="1"/>
</dbReference>
<evidence type="ECO:0000256" key="1">
    <source>
        <dbReference type="ARBA" id="ARBA00004651"/>
    </source>
</evidence>
<dbReference type="RefSeq" id="WP_020887306.1">
    <property type="nucleotide sequence ID" value="NZ_ATHI01000026.1"/>
</dbReference>
<name>S7T980_9BACT</name>
<evidence type="ECO:0000256" key="6">
    <source>
        <dbReference type="SAM" id="MobiDB-lite"/>
    </source>
</evidence>
<dbReference type="AlphaFoldDB" id="S7T980"/>
<feature type="transmembrane region" description="Helical" evidence="7">
    <location>
        <begin position="140"/>
        <end position="159"/>
    </location>
</feature>
<dbReference type="GO" id="GO:0005886">
    <property type="term" value="C:plasma membrane"/>
    <property type="evidence" value="ECO:0007669"/>
    <property type="project" value="UniProtKB-SubCell"/>
</dbReference>
<organism evidence="8 9">
    <name type="scientific">Alkalidesulfovibrio alkalitolerans DSM 16529</name>
    <dbReference type="NCBI Taxonomy" id="1121439"/>
    <lineage>
        <taxon>Bacteria</taxon>
        <taxon>Pseudomonadati</taxon>
        <taxon>Thermodesulfobacteriota</taxon>
        <taxon>Desulfovibrionia</taxon>
        <taxon>Desulfovibrionales</taxon>
        <taxon>Desulfovibrionaceae</taxon>
        <taxon>Alkalidesulfovibrio</taxon>
    </lineage>
</organism>